<dbReference type="Gene3D" id="2.60.40.380">
    <property type="entry name" value="Purple acid phosphatase-like, N-terminal"/>
    <property type="match status" value="1"/>
</dbReference>
<evidence type="ECO:0000313" key="4">
    <source>
        <dbReference type="Proteomes" id="UP000199258"/>
    </source>
</evidence>
<dbReference type="Proteomes" id="UP000199258">
    <property type="component" value="Unassembled WGS sequence"/>
</dbReference>
<reference evidence="3 4" key="1">
    <citation type="submission" date="2016-10" db="EMBL/GenBank/DDBJ databases">
        <authorList>
            <person name="de Groot N.N."/>
        </authorList>
    </citation>
    <scope>NUCLEOTIDE SEQUENCE [LARGE SCALE GENOMIC DNA]</scope>
    <source>
        <strain evidence="3 4">NP_1H</strain>
    </source>
</reference>
<evidence type="ECO:0000259" key="1">
    <source>
        <dbReference type="Pfam" id="PF09423"/>
    </source>
</evidence>
<dbReference type="OrthoDB" id="3497025at2"/>
<dbReference type="PANTHER" id="PTHR43606">
    <property type="entry name" value="PHOSPHATASE, PUTATIVE (AFU_ORTHOLOGUE AFUA_6G08710)-RELATED"/>
    <property type="match status" value="1"/>
</dbReference>
<gene>
    <name evidence="3" type="ORF">SAMN04488693_101657</name>
</gene>
<proteinExistence type="predicted"/>
<dbReference type="InterPro" id="IPR018946">
    <property type="entry name" value="PhoD-like_MPP"/>
</dbReference>
<keyword evidence="4" id="KW-1185">Reference proteome</keyword>
<dbReference type="CDD" id="cd07389">
    <property type="entry name" value="MPP_PhoD"/>
    <property type="match status" value="1"/>
</dbReference>
<dbReference type="InterPro" id="IPR029052">
    <property type="entry name" value="Metallo-depent_PP-like"/>
</dbReference>
<accession>A0A1G8DN46</accession>
<dbReference type="PANTHER" id="PTHR43606:SF2">
    <property type="entry name" value="ALKALINE PHOSPHATASE FAMILY PROTEIN (AFU_ORTHOLOGUE AFUA_5G03860)"/>
    <property type="match status" value="1"/>
</dbReference>
<dbReference type="AlphaFoldDB" id="A0A1G8DN46"/>
<dbReference type="Pfam" id="PF16655">
    <property type="entry name" value="PhoD_N"/>
    <property type="match status" value="1"/>
</dbReference>
<dbReference type="InterPro" id="IPR052900">
    <property type="entry name" value="Phospholipid_Metab_Enz"/>
</dbReference>
<sequence>MFDALSASTDRRRFLSLLGGGTLAAAVGMAATQPSRAWANPQFSDYPFSLGVASGEPVPDGVVIWTKLAPEPTAPDGKGGMPNKAVPVNWQIAEDPAFARVVRAGAEMASPELGHSVHVEVSGLRPDREYWYRFRAAGQLSPVGRTKTAPAAGAALASMAFAFVSCQNMPAGYFTAYKHLAQEDLDVVLHLGDYIYEGSGQGQLGRGHLPVSEIFSLSDYRVRHGQYKTDPDLQAAHAAFPWLVTLDDHEVENNWAGSISQEDNEPDQDPAVFLERRAAAFQAFYEFQPLRLANKPNGPDMQLFRRAKFGNLAEINMVDTRQYRDDQVCGGGRAFDCYERLDPARTMLGETQEQWLLDGMERSDSTWNVMGNQVFSMQVDATPGPQVGLGMDTWNGYAAARQRLYDGVQQRGVDNFVILTGDAHRSAAADLKLNFDDQSSPTIGTEFLGTSISSGGNGRDMDATGQQWLAENPHLKFHNAQRGYVRCELTPTQWRTDYKVVPYVTTPDAPLSTNGTLYVEAGRPGIAQVEKNA</sequence>
<dbReference type="PROSITE" id="PS51318">
    <property type="entry name" value="TAT"/>
    <property type="match status" value="1"/>
</dbReference>
<evidence type="ECO:0000259" key="2">
    <source>
        <dbReference type="Pfam" id="PF16655"/>
    </source>
</evidence>
<dbReference type="STRING" id="335973.SAMN04488693_101657"/>
<feature type="domain" description="Phospholipase D N-terminal" evidence="2">
    <location>
        <begin position="50"/>
        <end position="148"/>
    </location>
</feature>
<dbReference type="Gene3D" id="3.60.21.70">
    <property type="entry name" value="PhoD-like phosphatase"/>
    <property type="match status" value="1"/>
</dbReference>
<dbReference type="SUPFAM" id="SSF56300">
    <property type="entry name" value="Metallo-dependent phosphatases"/>
    <property type="match status" value="1"/>
</dbReference>
<dbReference type="RefSeq" id="WP_090584461.1">
    <property type="nucleotide sequence ID" value="NZ_FNDT01000001.1"/>
</dbReference>
<dbReference type="Pfam" id="PF09423">
    <property type="entry name" value="PhoD"/>
    <property type="match status" value="1"/>
</dbReference>
<feature type="domain" description="PhoD-like phosphatase metallophosphatase" evidence="1">
    <location>
        <begin position="161"/>
        <end position="498"/>
    </location>
</feature>
<dbReference type="InterPro" id="IPR032093">
    <property type="entry name" value="PhoD_N"/>
</dbReference>
<dbReference type="InterPro" id="IPR038607">
    <property type="entry name" value="PhoD-like_sf"/>
</dbReference>
<organism evidence="3 4">
    <name type="scientific">Arthrobacter subterraneus</name>
    <dbReference type="NCBI Taxonomy" id="335973"/>
    <lineage>
        <taxon>Bacteria</taxon>
        <taxon>Bacillati</taxon>
        <taxon>Actinomycetota</taxon>
        <taxon>Actinomycetes</taxon>
        <taxon>Micrococcales</taxon>
        <taxon>Micrococcaceae</taxon>
        <taxon>Arthrobacter</taxon>
    </lineage>
</organism>
<name>A0A1G8DN46_9MICC</name>
<protein>
    <submittedName>
        <fullName evidence="3">Alkaline phosphatase D</fullName>
    </submittedName>
</protein>
<evidence type="ECO:0000313" key="3">
    <source>
        <dbReference type="EMBL" id="SDH58991.1"/>
    </source>
</evidence>
<dbReference type="EMBL" id="FNDT01000001">
    <property type="protein sequence ID" value="SDH58991.1"/>
    <property type="molecule type" value="Genomic_DNA"/>
</dbReference>
<dbReference type="InterPro" id="IPR006311">
    <property type="entry name" value="TAT_signal"/>
</dbReference>